<gene>
    <name evidence="3" type="ORF">FHS16_003289</name>
</gene>
<accession>A0A7W5C8U0</accession>
<dbReference type="PANTHER" id="PTHR43364:SF4">
    <property type="entry name" value="NAD(P)-LINKED OXIDOREDUCTASE SUPERFAMILY PROTEIN"/>
    <property type="match status" value="1"/>
</dbReference>
<feature type="domain" description="NADP-dependent oxidoreductase" evidence="2">
    <location>
        <begin position="18"/>
        <end position="319"/>
    </location>
</feature>
<dbReference type="InterPro" id="IPR020471">
    <property type="entry name" value="AKR"/>
</dbReference>
<organism evidence="3 4">
    <name type="scientific">Paenibacillus endophyticus</name>
    <dbReference type="NCBI Taxonomy" id="1294268"/>
    <lineage>
        <taxon>Bacteria</taxon>
        <taxon>Bacillati</taxon>
        <taxon>Bacillota</taxon>
        <taxon>Bacilli</taxon>
        <taxon>Bacillales</taxon>
        <taxon>Paenibacillaceae</taxon>
        <taxon>Paenibacillus</taxon>
    </lineage>
</organism>
<dbReference type="RefSeq" id="WP_183564404.1">
    <property type="nucleotide sequence ID" value="NZ_CBCSLB010000033.1"/>
</dbReference>
<comment type="caution">
    <text evidence="3">The sequence shown here is derived from an EMBL/GenBank/DDBJ whole genome shotgun (WGS) entry which is preliminary data.</text>
</comment>
<sequence length="326" mass="36228">MNQTVLRPFGPTKLQLSPLGLGCWQFSNGKGLVGKFWPVLEGSLINDIVRTSFEGGINWFDTAEIYGNGQSEQLLARALRETIHSDNPVYIATKWWPLFRTAGSIGATIEERIRLLEGRTIHLHQVHQPFSLSSVSSEMKEMAKLAAAGKIQHVGVSNFSAKQMMEADRVLREHGLRLASNQVKYSLLDRRIEQNGILETAQQLGCAIIAYSPLEQGILSGKFHHDPTLVKAIKGPRKWSAAFQAKSLNRSRPLIDLLEQIAIAYDATATQVALNWLIHAHGDTIFAIPGASKIHHAEQNVKAMHYRLSIDEIAEINEVSHFAVSK</sequence>
<dbReference type="InterPro" id="IPR023210">
    <property type="entry name" value="NADP_OxRdtase_dom"/>
</dbReference>
<proteinExistence type="predicted"/>
<reference evidence="3 4" key="1">
    <citation type="submission" date="2020-08" db="EMBL/GenBank/DDBJ databases">
        <title>Genomic Encyclopedia of Type Strains, Phase III (KMG-III): the genomes of soil and plant-associated and newly described type strains.</title>
        <authorList>
            <person name="Whitman W."/>
        </authorList>
    </citation>
    <scope>NUCLEOTIDE SEQUENCE [LARGE SCALE GENOMIC DNA]</scope>
    <source>
        <strain evidence="3 4">CECT 8234</strain>
    </source>
</reference>
<dbReference type="Proteomes" id="UP000518605">
    <property type="component" value="Unassembled WGS sequence"/>
</dbReference>
<name>A0A7W5C8U0_9BACL</name>
<dbReference type="EMBL" id="JACHXW010000009">
    <property type="protein sequence ID" value="MBB3153227.1"/>
    <property type="molecule type" value="Genomic_DNA"/>
</dbReference>
<dbReference type="Gene3D" id="3.20.20.100">
    <property type="entry name" value="NADP-dependent oxidoreductase domain"/>
    <property type="match status" value="1"/>
</dbReference>
<keyword evidence="4" id="KW-1185">Reference proteome</keyword>
<dbReference type="AlphaFoldDB" id="A0A7W5C8U0"/>
<dbReference type="Pfam" id="PF00248">
    <property type="entry name" value="Aldo_ket_red"/>
    <property type="match status" value="1"/>
</dbReference>
<evidence type="ECO:0000313" key="4">
    <source>
        <dbReference type="Proteomes" id="UP000518605"/>
    </source>
</evidence>
<dbReference type="InterPro" id="IPR018170">
    <property type="entry name" value="Aldo/ket_reductase_CS"/>
</dbReference>
<keyword evidence="1" id="KW-0560">Oxidoreductase</keyword>
<dbReference type="InterPro" id="IPR050523">
    <property type="entry name" value="AKR_Detox_Biosynth"/>
</dbReference>
<dbReference type="PRINTS" id="PR00069">
    <property type="entry name" value="ALDKETRDTASE"/>
</dbReference>
<protein>
    <submittedName>
        <fullName evidence="3">Aryl-alcohol dehydrogenase-like predicted oxidoreductase</fullName>
    </submittedName>
</protein>
<evidence type="ECO:0000313" key="3">
    <source>
        <dbReference type="EMBL" id="MBB3153227.1"/>
    </source>
</evidence>
<evidence type="ECO:0000259" key="2">
    <source>
        <dbReference type="Pfam" id="PF00248"/>
    </source>
</evidence>
<dbReference type="PROSITE" id="PS00062">
    <property type="entry name" value="ALDOKETO_REDUCTASE_2"/>
    <property type="match status" value="1"/>
</dbReference>
<dbReference type="PANTHER" id="PTHR43364">
    <property type="entry name" value="NADH-SPECIFIC METHYLGLYOXAL REDUCTASE-RELATED"/>
    <property type="match status" value="1"/>
</dbReference>
<dbReference type="GO" id="GO:0016491">
    <property type="term" value="F:oxidoreductase activity"/>
    <property type="evidence" value="ECO:0007669"/>
    <property type="project" value="UniProtKB-KW"/>
</dbReference>
<dbReference type="InterPro" id="IPR036812">
    <property type="entry name" value="NAD(P)_OxRdtase_dom_sf"/>
</dbReference>
<evidence type="ECO:0000256" key="1">
    <source>
        <dbReference type="ARBA" id="ARBA00023002"/>
    </source>
</evidence>
<dbReference type="SUPFAM" id="SSF51430">
    <property type="entry name" value="NAD(P)-linked oxidoreductase"/>
    <property type="match status" value="1"/>
</dbReference>